<reference evidence="2" key="1">
    <citation type="submission" date="2014-11" db="EMBL/GenBank/DDBJ databases">
        <authorList>
            <person name="Otto D Thomas"/>
            <person name="Naeem Raeece"/>
        </authorList>
    </citation>
    <scope>NUCLEOTIDE SEQUENCE</scope>
</reference>
<protein>
    <submittedName>
        <fullName evidence="2">Uncharacterized protein</fullName>
    </submittedName>
</protein>
<evidence type="ECO:0000313" key="2">
    <source>
        <dbReference type="EMBL" id="CEM44324.1"/>
    </source>
</evidence>
<proteinExistence type="predicted"/>
<dbReference type="VEuPathDB" id="CryptoDB:Cvel_28251"/>
<dbReference type="AlphaFoldDB" id="A0A0G4HJP7"/>
<dbReference type="EMBL" id="CDMZ01002898">
    <property type="protein sequence ID" value="CEM44324.1"/>
    <property type="molecule type" value="Genomic_DNA"/>
</dbReference>
<sequence>SRMGQLRSSLRSLISDDRRSRRVPLGPSLSPGPTPGPSRATSLAMGGEGAVRGMSLVGGGGANAGGEGSDLFLAQTEEGPVDLTRTFELLNLQSGELERIFDAAEQLETEIMSAG</sequence>
<organism evidence="2">
    <name type="scientific">Chromera velia CCMP2878</name>
    <dbReference type="NCBI Taxonomy" id="1169474"/>
    <lineage>
        <taxon>Eukaryota</taxon>
        <taxon>Sar</taxon>
        <taxon>Alveolata</taxon>
        <taxon>Colpodellida</taxon>
        <taxon>Chromeraceae</taxon>
        <taxon>Chromera</taxon>
    </lineage>
</organism>
<feature type="compositionally biased region" description="Low complexity" evidence="1">
    <location>
        <begin position="1"/>
        <end position="13"/>
    </location>
</feature>
<name>A0A0G4HJP7_9ALVE</name>
<feature type="region of interest" description="Disordered" evidence="1">
    <location>
        <begin position="1"/>
        <end position="42"/>
    </location>
</feature>
<accession>A0A0G4HJP7</accession>
<evidence type="ECO:0000256" key="1">
    <source>
        <dbReference type="SAM" id="MobiDB-lite"/>
    </source>
</evidence>
<feature type="non-terminal residue" evidence="2">
    <location>
        <position position="1"/>
    </location>
</feature>
<gene>
    <name evidence="2" type="ORF">Cvel_28251</name>
</gene>